<keyword evidence="2" id="KW-0223">Dioxygenase</keyword>
<keyword evidence="3" id="KW-0560">Oxidoreductase</keyword>
<keyword evidence="1" id="KW-0479">Metal-binding</keyword>
<gene>
    <name evidence="5" type="ORF">ACFOD3_07960</name>
</gene>
<keyword evidence="6" id="KW-1185">Reference proteome</keyword>
<reference evidence="6" key="1">
    <citation type="journal article" date="2019" name="Int. J. Syst. Evol. Microbiol.">
        <title>The Global Catalogue of Microorganisms (GCM) 10K type strain sequencing project: providing services to taxonomists for standard genome sequencing and annotation.</title>
        <authorList>
            <consortium name="The Broad Institute Genomics Platform"/>
            <consortium name="The Broad Institute Genome Sequencing Center for Infectious Disease"/>
            <person name="Wu L."/>
            <person name="Ma J."/>
        </authorList>
    </citation>
    <scope>NUCLEOTIDE SEQUENCE [LARGE SCALE GENOMIC DNA]</scope>
    <source>
        <strain evidence="6">CGMCC 1.16855</strain>
    </source>
</reference>
<dbReference type="RefSeq" id="WP_216835904.1">
    <property type="nucleotide sequence ID" value="NZ_JAFNJS010000002.1"/>
</dbReference>
<sequence>MTFIRTRSPRETMLAGIAAAARHPLAERPRAVAAAIEAFAADPALLEGMDCPCCPDRYIRHLLQSDEEAGYAVVALVWRPGQMSPVHGHKTWCAFAVHQGTLTETYYAAAEAEGDLPQPRSTQLLHPGQGSHGPADPALIHRLANLSCRTAISIHCYGVGFDRFGQDVNEVHAA</sequence>
<evidence type="ECO:0000256" key="1">
    <source>
        <dbReference type="ARBA" id="ARBA00022723"/>
    </source>
</evidence>
<organism evidence="5 6">
    <name type="scientific">Falsiroseomonas tokyonensis</name>
    <dbReference type="NCBI Taxonomy" id="430521"/>
    <lineage>
        <taxon>Bacteria</taxon>
        <taxon>Pseudomonadati</taxon>
        <taxon>Pseudomonadota</taxon>
        <taxon>Alphaproteobacteria</taxon>
        <taxon>Acetobacterales</taxon>
        <taxon>Roseomonadaceae</taxon>
        <taxon>Falsiroseomonas</taxon>
    </lineage>
</organism>
<evidence type="ECO:0000256" key="3">
    <source>
        <dbReference type="ARBA" id="ARBA00023002"/>
    </source>
</evidence>
<keyword evidence="4" id="KW-0408">Iron</keyword>
<dbReference type="PANTHER" id="PTHR12918">
    <property type="entry name" value="CYSTEINE DIOXYGENASE"/>
    <property type="match status" value="1"/>
</dbReference>
<comment type="caution">
    <text evidence="5">The sequence shown here is derived from an EMBL/GenBank/DDBJ whole genome shotgun (WGS) entry which is preliminary data.</text>
</comment>
<dbReference type="InterPro" id="IPR010300">
    <property type="entry name" value="CDO_1"/>
</dbReference>
<dbReference type="Proteomes" id="UP001595420">
    <property type="component" value="Unassembled WGS sequence"/>
</dbReference>
<accession>A0ABV7BRV2</accession>
<dbReference type="GO" id="GO:0016740">
    <property type="term" value="F:transferase activity"/>
    <property type="evidence" value="ECO:0007669"/>
    <property type="project" value="UniProtKB-KW"/>
</dbReference>
<evidence type="ECO:0000256" key="2">
    <source>
        <dbReference type="ARBA" id="ARBA00022964"/>
    </source>
</evidence>
<dbReference type="Pfam" id="PF05995">
    <property type="entry name" value="CDO_I"/>
    <property type="match status" value="1"/>
</dbReference>
<keyword evidence="5" id="KW-0808">Transferase</keyword>
<evidence type="ECO:0000256" key="4">
    <source>
        <dbReference type="ARBA" id="ARBA00023004"/>
    </source>
</evidence>
<evidence type="ECO:0000313" key="6">
    <source>
        <dbReference type="Proteomes" id="UP001595420"/>
    </source>
</evidence>
<dbReference type="PANTHER" id="PTHR12918:SF1">
    <property type="entry name" value="CYSTEINE DIOXYGENASE TYPE 1"/>
    <property type="match status" value="1"/>
</dbReference>
<name>A0ABV7BRV2_9PROT</name>
<protein>
    <submittedName>
        <fullName evidence="5">NTP transferase domain-containing protein</fullName>
    </submittedName>
</protein>
<proteinExistence type="predicted"/>
<dbReference type="CDD" id="cd10548">
    <property type="entry name" value="cupin_CDO"/>
    <property type="match status" value="1"/>
</dbReference>
<evidence type="ECO:0000313" key="5">
    <source>
        <dbReference type="EMBL" id="MFC2999824.1"/>
    </source>
</evidence>
<dbReference type="EMBL" id="JBHRSB010000002">
    <property type="protein sequence ID" value="MFC2999824.1"/>
    <property type="molecule type" value="Genomic_DNA"/>
</dbReference>